<organism evidence="1 2">
    <name type="scientific">Larkinella insperata</name>
    <dbReference type="NCBI Taxonomy" id="332158"/>
    <lineage>
        <taxon>Bacteria</taxon>
        <taxon>Pseudomonadati</taxon>
        <taxon>Bacteroidota</taxon>
        <taxon>Cytophagia</taxon>
        <taxon>Cytophagales</taxon>
        <taxon>Spirosomataceae</taxon>
        <taxon>Larkinella</taxon>
    </lineage>
</organism>
<gene>
    <name evidence="1" type="ORF">ACFQ4C_17940</name>
</gene>
<protein>
    <submittedName>
        <fullName evidence="1">Uncharacterized protein</fullName>
    </submittedName>
</protein>
<evidence type="ECO:0000313" key="2">
    <source>
        <dbReference type="Proteomes" id="UP001597116"/>
    </source>
</evidence>
<sequence>MNVTEILEEYADNALAGWTLGELMGGDVVLRERHEELQAKVPKTDLEYEEMSQITTVLDHMATIYEDLSPWMQEESTY</sequence>
<name>A0ABW3QFI4_9BACT</name>
<comment type="caution">
    <text evidence="1">The sequence shown here is derived from an EMBL/GenBank/DDBJ whole genome shotgun (WGS) entry which is preliminary data.</text>
</comment>
<dbReference type="RefSeq" id="WP_265990838.1">
    <property type="nucleotide sequence ID" value="NZ_CP110973.1"/>
</dbReference>
<evidence type="ECO:0000313" key="1">
    <source>
        <dbReference type="EMBL" id="MFD1143013.1"/>
    </source>
</evidence>
<dbReference type="Proteomes" id="UP001597116">
    <property type="component" value="Unassembled WGS sequence"/>
</dbReference>
<reference evidence="2" key="1">
    <citation type="journal article" date="2019" name="Int. J. Syst. Evol. Microbiol.">
        <title>The Global Catalogue of Microorganisms (GCM) 10K type strain sequencing project: providing services to taxonomists for standard genome sequencing and annotation.</title>
        <authorList>
            <consortium name="The Broad Institute Genomics Platform"/>
            <consortium name="The Broad Institute Genome Sequencing Center for Infectious Disease"/>
            <person name="Wu L."/>
            <person name="Ma J."/>
        </authorList>
    </citation>
    <scope>NUCLEOTIDE SEQUENCE [LARGE SCALE GENOMIC DNA]</scope>
    <source>
        <strain evidence="2">CCUG 55608</strain>
    </source>
</reference>
<dbReference type="EMBL" id="JBHTLP010000011">
    <property type="protein sequence ID" value="MFD1143013.1"/>
    <property type="molecule type" value="Genomic_DNA"/>
</dbReference>
<proteinExistence type="predicted"/>
<keyword evidence="2" id="KW-1185">Reference proteome</keyword>
<accession>A0ABW3QFI4</accession>